<dbReference type="Pfam" id="PF02937">
    <property type="entry name" value="COX6C"/>
    <property type="match status" value="1"/>
</dbReference>
<dbReference type="SUPFAM" id="SSF81415">
    <property type="entry name" value="Mitochondrial cytochrome c oxidase subunit VIc"/>
    <property type="match status" value="1"/>
</dbReference>
<keyword evidence="4 9" id="KW-0812">Transmembrane</keyword>
<evidence type="ECO:0000256" key="6">
    <source>
        <dbReference type="ARBA" id="ARBA00022989"/>
    </source>
</evidence>
<keyword evidence="11" id="KW-1185">Reference proteome</keyword>
<comment type="similarity">
    <text evidence="3">Belongs to the cytochrome c oxidase subunit 6c family.</text>
</comment>
<evidence type="ECO:0000256" key="7">
    <source>
        <dbReference type="ARBA" id="ARBA00023128"/>
    </source>
</evidence>
<name>A0A9P0D9A0_9CUCU</name>
<feature type="transmembrane region" description="Helical" evidence="9">
    <location>
        <begin position="26"/>
        <end position="44"/>
    </location>
</feature>
<evidence type="ECO:0008006" key="12">
    <source>
        <dbReference type="Google" id="ProtNLM"/>
    </source>
</evidence>
<evidence type="ECO:0000256" key="3">
    <source>
        <dbReference type="ARBA" id="ARBA00007204"/>
    </source>
</evidence>
<accession>A0A9P0D9A0</accession>
<dbReference type="PANTHER" id="PTHR48416">
    <property type="entry name" value="CYTOCHROME C OXIDASE SUBUNIT 6C"/>
    <property type="match status" value="1"/>
</dbReference>
<dbReference type="Gene3D" id="4.10.93.10">
    <property type="entry name" value="Mitochondrial cytochrome c oxidase subunit VIc/VIIs"/>
    <property type="match status" value="1"/>
</dbReference>
<dbReference type="OrthoDB" id="10051322at2759"/>
<evidence type="ECO:0000256" key="4">
    <source>
        <dbReference type="ARBA" id="ARBA00022692"/>
    </source>
</evidence>
<evidence type="ECO:0000256" key="9">
    <source>
        <dbReference type="SAM" id="Phobius"/>
    </source>
</evidence>
<protein>
    <recommendedName>
        <fullName evidence="12">Mitochondrial cytochrome c oxidase subunit VIc/VIIs domain-containing protein</fullName>
    </recommendedName>
</protein>
<evidence type="ECO:0000313" key="10">
    <source>
        <dbReference type="EMBL" id="CAH1112197.1"/>
    </source>
</evidence>
<evidence type="ECO:0000256" key="2">
    <source>
        <dbReference type="ARBA" id="ARBA00004673"/>
    </source>
</evidence>
<dbReference type="EMBL" id="OV651818">
    <property type="protein sequence ID" value="CAH1112197.1"/>
    <property type="molecule type" value="Genomic_DNA"/>
</dbReference>
<evidence type="ECO:0000313" key="11">
    <source>
        <dbReference type="Proteomes" id="UP001153636"/>
    </source>
</evidence>
<evidence type="ECO:0000256" key="8">
    <source>
        <dbReference type="ARBA" id="ARBA00023136"/>
    </source>
</evidence>
<evidence type="ECO:0000256" key="1">
    <source>
        <dbReference type="ARBA" id="ARBA00004434"/>
    </source>
</evidence>
<dbReference type="Proteomes" id="UP001153636">
    <property type="component" value="Chromosome 6"/>
</dbReference>
<dbReference type="PANTHER" id="PTHR48416:SF1">
    <property type="entry name" value="CYTOCHROME C OXIDASE SUBUNIT 6C"/>
    <property type="match status" value="1"/>
</dbReference>
<dbReference type="AlphaFoldDB" id="A0A9P0D9A0"/>
<dbReference type="InterPro" id="IPR051389">
    <property type="entry name" value="Cytochrome_c_oxidase_VIc"/>
</dbReference>
<organism evidence="10 11">
    <name type="scientific">Psylliodes chrysocephalus</name>
    <dbReference type="NCBI Taxonomy" id="3402493"/>
    <lineage>
        <taxon>Eukaryota</taxon>
        <taxon>Metazoa</taxon>
        <taxon>Ecdysozoa</taxon>
        <taxon>Arthropoda</taxon>
        <taxon>Hexapoda</taxon>
        <taxon>Insecta</taxon>
        <taxon>Pterygota</taxon>
        <taxon>Neoptera</taxon>
        <taxon>Endopterygota</taxon>
        <taxon>Coleoptera</taxon>
        <taxon>Polyphaga</taxon>
        <taxon>Cucujiformia</taxon>
        <taxon>Chrysomeloidea</taxon>
        <taxon>Chrysomelidae</taxon>
        <taxon>Galerucinae</taxon>
        <taxon>Alticini</taxon>
        <taxon>Psylliodes</taxon>
    </lineage>
</organism>
<dbReference type="InterPro" id="IPR037169">
    <property type="entry name" value="Cytochrome_c_oxidase_VIc_sf"/>
</dbReference>
<dbReference type="GO" id="GO:0005743">
    <property type="term" value="C:mitochondrial inner membrane"/>
    <property type="evidence" value="ECO:0007669"/>
    <property type="project" value="UniProtKB-SubCell"/>
</dbReference>
<reference evidence="10" key="1">
    <citation type="submission" date="2022-01" db="EMBL/GenBank/DDBJ databases">
        <authorList>
            <person name="King R."/>
        </authorList>
    </citation>
    <scope>NUCLEOTIDE SEQUENCE</scope>
</reference>
<comment type="subcellular location">
    <subcellularLocation>
        <location evidence="1">Mitochondrion inner membrane</location>
        <topology evidence="1">Single-pass membrane protein</topology>
    </subcellularLocation>
</comment>
<keyword evidence="6 9" id="KW-1133">Transmembrane helix</keyword>
<dbReference type="InterPro" id="IPR034884">
    <property type="entry name" value="Cytochrome_c_oxidase_VIc/VIIs"/>
</dbReference>
<gene>
    <name evidence="10" type="ORF">PSYICH_LOCUS12543</name>
</gene>
<keyword evidence="5" id="KW-0999">Mitochondrion inner membrane</keyword>
<keyword evidence="7" id="KW-0496">Mitochondrion</keyword>
<sequence>MAGGEVSKVSKPQLRGLLAGQIKKNILFAAGVATLAAVIQKVFVNDAKKNQYAAFYKTYDIEKSFNQIRNKGLFDSCEPDKK</sequence>
<evidence type="ECO:0000256" key="5">
    <source>
        <dbReference type="ARBA" id="ARBA00022792"/>
    </source>
</evidence>
<keyword evidence="8 9" id="KW-0472">Membrane</keyword>
<comment type="pathway">
    <text evidence="2">Energy metabolism; oxidative phosphorylation.</text>
</comment>
<proteinExistence type="inferred from homology"/>